<comment type="caution">
    <text evidence="2">The sequence shown here is derived from an EMBL/GenBank/DDBJ whole genome shotgun (WGS) entry which is preliminary data.</text>
</comment>
<keyword evidence="1" id="KW-1133">Transmembrane helix</keyword>
<dbReference type="EMBL" id="QAOM01000015">
    <property type="protein sequence ID" value="PTQ82978.1"/>
    <property type="molecule type" value="Genomic_DNA"/>
</dbReference>
<keyword evidence="3" id="KW-1185">Reference proteome</keyword>
<accession>A0A2T5IGM7</accession>
<keyword evidence="1" id="KW-0472">Membrane</keyword>
<reference evidence="2 3" key="1">
    <citation type="submission" date="2018-04" db="EMBL/GenBank/DDBJ databases">
        <title>Genomic Encyclopedia of Archaeal and Bacterial Type Strains, Phase II (KMG-II): from individual species to whole genera.</title>
        <authorList>
            <person name="Goeker M."/>
        </authorList>
    </citation>
    <scope>NUCLEOTIDE SEQUENCE [LARGE SCALE GENOMIC DNA]</scope>
    <source>
        <strain evidence="2 3">DSM 18806</strain>
    </source>
</reference>
<proteinExistence type="predicted"/>
<organism evidence="2 3">
    <name type="scientific">Trichococcus patagoniensis</name>
    <dbReference type="NCBI Taxonomy" id="382641"/>
    <lineage>
        <taxon>Bacteria</taxon>
        <taxon>Bacillati</taxon>
        <taxon>Bacillota</taxon>
        <taxon>Bacilli</taxon>
        <taxon>Lactobacillales</taxon>
        <taxon>Carnobacteriaceae</taxon>
        <taxon>Trichococcus</taxon>
    </lineage>
</organism>
<evidence type="ECO:0000256" key="1">
    <source>
        <dbReference type="SAM" id="Phobius"/>
    </source>
</evidence>
<sequence length="36" mass="3622">MAGSAGLLLNVILGMIALAWILLTAPKATAQAEVAE</sequence>
<protein>
    <submittedName>
        <fullName evidence="2">Uncharacterized protein</fullName>
    </submittedName>
</protein>
<feature type="transmembrane region" description="Helical" evidence="1">
    <location>
        <begin position="6"/>
        <end position="23"/>
    </location>
</feature>
<name>A0A2T5IGM7_9LACT</name>
<keyword evidence="1" id="KW-0812">Transmembrane</keyword>
<evidence type="ECO:0000313" key="2">
    <source>
        <dbReference type="EMBL" id="PTQ82978.1"/>
    </source>
</evidence>
<evidence type="ECO:0000313" key="3">
    <source>
        <dbReference type="Proteomes" id="UP000244161"/>
    </source>
</evidence>
<dbReference type="Proteomes" id="UP000244161">
    <property type="component" value="Unassembled WGS sequence"/>
</dbReference>
<gene>
    <name evidence="2" type="ORF">C8U37_11555</name>
</gene>
<dbReference type="AlphaFoldDB" id="A0A2T5IGM7"/>